<reference evidence="4" key="1">
    <citation type="submission" date="2025-08" db="UniProtKB">
        <authorList>
            <consortium name="RefSeq"/>
        </authorList>
    </citation>
    <scope>IDENTIFICATION</scope>
    <source>
        <tissue evidence="4">Gonads</tissue>
    </source>
</reference>
<dbReference type="PROSITE" id="PS00018">
    <property type="entry name" value="EF_HAND_1"/>
    <property type="match status" value="2"/>
</dbReference>
<dbReference type="Gene3D" id="1.10.238.10">
    <property type="entry name" value="EF-hand"/>
    <property type="match status" value="1"/>
</dbReference>
<gene>
    <name evidence="4" type="primary">LOC106163215</name>
</gene>
<proteinExistence type="predicted"/>
<dbReference type="InterPro" id="IPR018247">
    <property type="entry name" value="EF_Hand_1_Ca_BS"/>
</dbReference>
<dbReference type="AlphaFoldDB" id="A0A1S3ID72"/>
<dbReference type="SUPFAM" id="SSF47473">
    <property type="entry name" value="EF-hand"/>
    <property type="match status" value="1"/>
</dbReference>
<evidence type="ECO:0000313" key="4">
    <source>
        <dbReference type="RefSeq" id="XP_013396187.1"/>
    </source>
</evidence>
<dbReference type="RefSeq" id="XP_013396187.1">
    <property type="nucleotide sequence ID" value="XM_013540733.1"/>
</dbReference>
<feature type="domain" description="EF-hand" evidence="2">
    <location>
        <begin position="82"/>
        <end position="117"/>
    </location>
</feature>
<dbReference type="GeneID" id="106163215"/>
<evidence type="ECO:0000313" key="3">
    <source>
        <dbReference type="Proteomes" id="UP000085678"/>
    </source>
</evidence>
<dbReference type="Pfam" id="PF13202">
    <property type="entry name" value="EF-hand_5"/>
    <property type="match status" value="2"/>
</dbReference>
<evidence type="ECO:0000259" key="2">
    <source>
        <dbReference type="PROSITE" id="PS50222"/>
    </source>
</evidence>
<feature type="domain" description="EF-hand" evidence="2">
    <location>
        <begin position="125"/>
        <end position="151"/>
    </location>
</feature>
<dbReference type="GO" id="GO:0005509">
    <property type="term" value="F:calcium ion binding"/>
    <property type="evidence" value="ECO:0007669"/>
    <property type="project" value="InterPro"/>
</dbReference>
<dbReference type="Proteomes" id="UP000085678">
    <property type="component" value="Unplaced"/>
</dbReference>
<dbReference type="InterPro" id="IPR002048">
    <property type="entry name" value="EF_hand_dom"/>
</dbReference>
<keyword evidence="3" id="KW-1185">Reference proteome</keyword>
<protein>
    <submittedName>
        <fullName evidence="4">Sarcoplasmic calcium-binding protein</fullName>
    </submittedName>
</protein>
<evidence type="ECO:0000256" key="1">
    <source>
        <dbReference type="ARBA" id="ARBA00022837"/>
    </source>
</evidence>
<dbReference type="PROSITE" id="PS50222">
    <property type="entry name" value="EF_HAND_2"/>
    <property type="match status" value="2"/>
</dbReference>
<dbReference type="InParanoid" id="A0A1S3ID72"/>
<name>A0A1S3ID72_LINAN</name>
<dbReference type="SMART" id="SM00054">
    <property type="entry name" value="EFh"/>
    <property type="match status" value="2"/>
</dbReference>
<dbReference type="OrthoDB" id="26525at2759"/>
<dbReference type="InterPro" id="IPR011992">
    <property type="entry name" value="EF-hand-dom_pair"/>
</dbReference>
<organism evidence="3 4">
    <name type="scientific">Lingula anatina</name>
    <name type="common">Brachiopod</name>
    <name type="synonym">Lingula unguis</name>
    <dbReference type="NCBI Taxonomy" id="7574"/>
    <lineage>
        <taxon>Eukaryota</taxon>
        <taxon>Metazoa</taxon>
        <taxon>Spiralia</taxon>
        <taxon>Lophotrochozoa</taxon>
        <taxon>Brachiopoda</taxon>
        <taxon>Linguliformea</taxon>
        <taxon>Lingulata</taxon>
        <taxon>Lingulida</taxon>
        <taxon>Linguloidea</taxon>
        <taxon>Lingulidae</taxon>
        <taxon>Lingula</taxon>
    </lineage>
</organism>
<sequence length="166" mass="19360">MRSFFIIFDRDLDCVVNKSDFVDWVEERAKKYMSKEKAEVFCNLWDKEWDMFCGGAQKEKENINEMVKAHQKYLQDPHYHEKTEKWLSACFDGVDANSDGMVTMDEYAVFLECFGVHPLSVCPSFEALDANHDGLISREEFVNAGRDFFQHTDDTPAKLFWGPFLA</sequence>
<accession>A0A1S3ID72</accession>
<dbReference type="STRING" id="7574.A0A1S3ID72"/>
<keyword evidence="1" id="KW-0106">Calcium</keyword>
<dbReference type="KEGG" id="lak:106163215"/>